<sequence>NQLSGLKFTSSVNTSQLSDPGNRSISSVNSTDSTEEILHNTPDPNLAGGQMMSPPFQHQQPPAMGGVYNVYPPYGGGFQPQSRPPFTHFVGGFWNPDDAPPAYDGPKEGYNDDKKN</sequence>
<feature type="region of interest" description="Disordered" evidence="1">
    <location>
        <begin position="1"/>
        <end position="64"/>
    </location>
</feature>
<evidence type="ECO:0000313" key="3">
    <source>
        <dbReference type="Proteomes" id="UP000789342"/>
    </source>
</evidence>
<comment type="caution">
    <text evidence="2">The sequence shown here is derived from an EMBL/GenBank/DDBJ whole genome shotgun (WGS) entry which is preliminary data.</text>
</comment>
<feature type="compositionally biased region" description="Basic and acidic residues" evidence="1">
    <location>
        <begin position="105"/>
        <end position="116"/>
    </location>
</feature>
<evidence type="ECO:0000313" key="2">
    <source>
        <dbReference type="EMBL" id="CAG8603406.1"/>
    </source>
</evidence>
<dbReference type="AlphaFoldDB" id="A0A9N9CH63"/>
<organism evidence="2 3">
    <name type="scientific">Acaulospora morrowiae</name>
    <dbReference type="NCBI Taxonomy" id="94023"/>
    <lineage>
        <taxon>Eukaryota</taxon>
        <taxon>Fungi</taxon>
        <taxon>Fungi incertae sedis</taxon>
        <taxon>Mucoromycota</taxon>
        <taxon>Glomeromycotina</taxon>
        <taxon>Glomeromycetes</taxon>
        <taxon>Diversisporales</taxon>
        <taxon>Acaulosporaceae</taxon>
        <taxon>Acaulospora</taxon>
    </lineage>
</organism>
<dbReference type="EMBL" id="CAJVPV010006336">
    <property type="protein sequence ID" value="CAG8603406.1"/>
    <property type="molecule type" value="Genomic_DNA"/>
</dbReference>
<evidence type="ECO:0000256" key="1">
    <source>
        <dbReference type="SAM" id="MobiDB-lite"/>
    </source>
</evidence>
<feature type="region of interest" description="Disordered" evidence="1">
    <location>
        <begin position="87"/>
        <end position="116"/>
    </location>
</feature>
<proteinExistence type="predicted"/>
<feature type="non-terminal residue" evidence="2">
    <location>
        <position position="1"/>
    </location>
</feature>
<dbReference type="Proteomes" id="UP000789342">
    <property type="component" value="Unassembled WGS sequence"/>
</dbReference>
<feature type="compositionally biased region" description="Polar residues" evidence="1">
    <location>
        <begin position="1"/>
        <end position="32"/>
    </location>
</feature>
<accession>A0A9N9CH63</accession>
<reference evidence="2" key="1">
    <citation type="submission" date="2021-06" db="EMBL/GenBank/DDBJ databases">
        <authorList>
            <person name="Kallberg Y."/>
            <person name="Tangrot J."/>
            <person name="Rosling A."/>
        </authorList>
    </citation>
    <scope>NUCLEOTIDE SEQUENCE</scope>
    <source>
        <strain evidence="2">CL551</strain>
    </source>
</reference>
<keyword evidence="3" id="KW-1185">Reference proteome</keyword>
<name>A0A9N9CH63_9GLOM</name>
<protein>
    <submittedName>
        <fullName evidence="2">16285_t:CDS:1</fullName>
    </submittedName>
</protein>
<gene>
    <name evidence="2" type="ORF">AMORRO_LOCUS7880</name>
</gene>